<dbReference type="EMBL" id="ADBY01000050">
    <property type="protein sequence ID" value="EFE94942.1"/>
    <property type="molecule type" value="Genomic_DNA"/>
</dbReference>
<name>D4E5C6_SEROD</name>
<dbReference type="STRING" id="667129.HMPREF0758_3376"/>
<dbReference type="Proteomes" id="UP000005723">
    <property type="component" value="Unassembled WGS sequence"/>
</dbReference>
<protein>
    <submittedName>
        <fullName evidence="2">Uncharacterized protein</fullName>
    </submittedName>
</protein>
<proteinExistence type="predicted"/>
<gene>
    <name evidence="2" type="ORF">HMPREF0758_3376</name>
</gene>
<reference evidence="2 3" key="1">
    <citation type="submission" date="2010-01" db="EMBL/GenBank/DDBJ databases">
        <authorList>
            <person name="Muzny D."/>
            <person name="Qin X."/>
            <person name="Deng J."/>
            <person name="Jiang H."/>
            <person name="Liu Y."/>
            <person name="Qu J."/>
            <person name="Song X.-Z."/>
            <person name="Zhang L."/>
            <person name="Thornton R."/>
            <person name="Coyle M."/>
            <person name="Francisco L."/>
            <person name="Jackson L."/>
            <person name="Javaid M."/>
            <person name="Korchina V."/>
            <person name="Kovar C."/>
            <person name="Mata R."/>
            <person name="Mathew T."/>
            <person name="Ngo R."/>
            <person name="Nguyen L."/>
            <person name="Nguyen N."/>
            <person name="Okwuonu G."/>
            <person name="Ongeri F."/>
            <person name="Pham C."/>
            <person name="Simmons D."/>
            <person name="Wilczek-Boney K."/>
            <person name="Hale W."/>
            <person name="Jakkamsetti A."/>
            <person name="Pham P."/>
            <person name="Ruth R."/>
            <person name="San Lucas F."/>
            <person name="Warren J."/>
            <person name="Zhang J."/>
            <person name="Zhao Z."/>
            <person name="Zhou C."/>
            <person name="Zhu D."/>
            <person name="Lee S."/>
            <person name="Bess C."/>
            <person name="Blankenburg K."/>
            <person name="Forbes L."/>
            <person name="Fu Q."/>
            <person name="Gubbala S."/>
            <person name="Hirani K."/>
            <person name="Jayaseelan J.C."/>
            <person name="Lara F."/>
            <person name="Munidasa M."/>
            <person name="Palculict T."/>
            <person name="Patil S."/>
            <person name="Pu L.-L."/>
            <person name="Saada N."/>
            <person name="Tang L."/>
            <person name="Weissenberger G."/>
            <person name="Zhu Y."/>
            <person name="Hemphill L."/>
            <person name="Shang Y."/>
            <person name="Youmans B."/>
            <person name="Ayvaz T."/>
            <person name="Ross M."/>
            <person name="Santibanez J."/>
            <person name="Aqrawi P."/>
            <person name="Gross S."/>
            <person name="Joshi V."/>
            <person name="Fowler G."/>
            <person name="Nazareth L."/>
            <person name="Reid J."/>
            <person name="Worley K."/>
            <person name="Petrosino J."/>
            <person name="Highlander S."/>
            <person name="Gibbs R."/>
        </authorList>
    </citation>
    <scope>NUCLEOTIDE SEQUENCE [LARGE SCALE GENOMIC DNA]</scope>
    <source>
        <strain evidence="2 3">DSM 4582</strain>
    </source>
</reference>
<feature type="region of interest" description="Disordered" evidence="1">
    <location>
        <begin position="1"/>
        <end position="27"/>
    </location>
</feature>
<keyword evidence="3" id="KW-1185">Reference proteome</keyword>
<dbReference type="HOGENOM" id="CLU_2481556_0_0_6"/>
<evidence type="ECO:0000256" key="1">
    <source>
        <dbReference type="SAM" id="MobiDB-lite"/>
    </source>
</evidence>
<dbReference type="AlphaFoldDB" id="D4E5C6"/>
<accession>D4E5C6</accession>
<evidence type="ECO:0000313" key="2">
    <source>
        <dbReference type="EMBL" id="EFE94942.1"/>
    </source>
</evidence>
<comment type="caution">
    <text evidence="2">The sequence shown here is derived from an EMBL/GenBank/DDBJ whole genome shotgun (WGS) entry which is preliminary data.</text>
</comment>
<evidence type="ECO:0000313" key="3">
    <source>
        <dbReference type="Proteomes" id="UP000005723"/>
    </source>
</evidence>
<sequence length="87" mass="9532">MTQTFHARSAALRPEEAGSTHRLSPKLPAGILGGRSVCIFADRHSANSRTVITKSKIQLTRSASVKLFKIKFQLIKDQAKALDNGEQ</sequence>
<organism evidence="2 3">
    <name type="scientific">Serratia odorifera DSM 4582</name>
    <dbReference type="NCBI Taxonomy" id="667129"/>
    <lineage>
        <taxon>Bacteria</taxon>
        <taxon>Pseudomonadati</taxon>
        <taxon>Pseudomonadota</taxon>
        <taxon>Gammaproteobacteria</taxon>
        <taxon>Enterobacterales</taxon>
        <taxon>Yersiniaceae</taxon>
        <taxon>Serratia</taxon>
    </lineage>
</organism>